<sequence length="181" mass="21387">MNSNESPDRRRDISSSIEQNEQFQIRTAEKADFVIENHQIDIEYQLESNIHTRYPEYNSSDLKWLRSTNTSSVIKLRKSGSSVGRRKDEIHDLQMSGKWHLEKNARIILLNEEIFWRCRQSRIKGNSSLSFWTLQECIRDFSNIQEIHQHQIQDRTVQKISDSSKCSRFTLTKTAIGMMNH</sequence>
<accession>A0AAW1UMJ9</accession>
<keyword evidence="2" id="KW-1185">Reference proteome</keyword>
<dbReference type="Proteomes" id="UP001431783">
    <property type="component" value="Unassembled WGS sequence"/>
</dbReference>
<organism evidence="1 2">
    <name type="scientific">Henosepilachna vigintioctopunctata</name>
    <dbReference type="NCBI Taxonomy" id="420089"/>
    <lineage>
        <taxon>Eukaryota</taxon>
        <taxon>Metazoa</taxon>
        <taxon>Ecdysozoa</taxon>
        <taxon>Arthropoda</taxon>
        <taxon>Hexapoda</taxon>
        <taxon>Insecta</taxon>
        <taxon>Pterygota</taxon>
        <taxon>Neoptera</taxon>
        <taxon>Endopterygota</taxon>
        <taxon>Coleoptera</taxon>
        <taxon>Polyphaga</taxon>
        <taxon>Cucujiformia</taxon>
        <taxon>Coccinelloidea</taxon>
        <taxon>Coccinellidae</taxon>
        <taxon>Epilachninae</taxon>
        <taxon>Epilachnini</taxon>
        <taxon>Henosepilachna</taxon>
    </lineage>
</organism>
<proteinExistence type="predicted"/>
<evidence type="ECO:0000313" key="2">
    <source>
        <dbReference type="Proteomes" id="UP001431783"/>
    </source>
</evidence>
<comment type="caution">
    <text evidence="1">The sequence shown here is derived from an EMBL/GenBank/DDBJ whole genome shotgun (WGS) entry which is preliminary data.</text>
</comment>
<gene>
    <name evidence="1" type="ORF">WA026_017241</name>
</gene>
<dbReference type="EMBL" id="JARQZJ010000070">
    <property type="protein sequence ID" value="KAK9881722.1"/>
    <property type="molecule type" value="Genomic_DNA"/>
</dbReference>
<reference evidence="1 2" key="1">
    <citation type="submission" date="2023-03" db="EMBL/GenBank/DDBJ databases">
        <title>Genome insight into feeding habits of ladybird beetles.</title>
        <authorList>
            <person name="Li H.-S."/>
            <person name="Huang Y.-H."/>
            <person name="Pang H."/>
        </authorList>
    </citation>
    <scope>NUCLEOTIDE SEQUENCE [LARGE SCALE GENOMIC DNA]</scope>
    <source>
        <strain evidence="1">SYSU_2023b</strain>
        <tissue evidence="1">Whole body</tissue>
    </source>
</reference>
<protein>
    <submittedName>
        <fullName evidence="1">Uncharacterized protein</fullName>
    </submittedName>
</protein>
<evidence type="ECO:0000313" key="1">
    <source>
        <dbReference type="EMBL" id="KAK9881722.1"/>
    </source>
</evidence>
<dbReference type="AlphaFoldDB" id="A0AAW1UMJ9"/>
<name>A0AAW1UMJ9_9CUCU</name>